<dbReference type="Pfam" id="PF13649">
    <property type="entry name" value="Methyltransf_25"/>
    <property type="match status" value="1"/>
</dbReference>
<dbReference type="RefSeq" id="WP_245699134.1">
    <property type="nucleotide sequence ID" value="NZ_FNAP01000004.1"/>
</dbReference>
<dbReference type="EMBL" id="FNAP01000004">
    <property type="protein sequence ID" value="SDE22074.1"/>
    <property type="molecule type" value="Genomic_DNA"/>
</dbReference>
<dbReference type="Gene3D" id="3.40.50.150">
    <property type="entry name" value="Vaccinia Virus protein VP39"/>
    <property type="match status" value="1"/>
</dbReference>
<evidence type="ECO:0000256" key="1">
    <source>
        <dbReference type="SAM" id="MobiDB-lite"/>
    </source>
</evidence>
<dbReference type="PANTHER" id="PTHR47739:SF1">
    <property type="entry name" value="TRNA1(VAL) (ADENINE(37)-N6)-METHYLTRANSFERASE"/>
    <property type="match status" value="1"/>
</dbReference>
<dbReference type="PROSITE" id="PS00092">
    <property type="entry name" value="N6_MTASE"/>
    <property type="match status" value="1"/>
</dbReference>
<gene>
    <name evidence="3" type="ORF">SAMN05421720_104237</name>
</gene>
<dbReference type="GO" id="GO:0003676">
    <property type="term" value="F:nucleic acid binding"/>
    <property type="evidence" value="ECO:0007669"/>
    <property type="project" value="InterPro"/>
</dbReference>
<dbReference type="PANTHER" id="PTHR47739">
    <property type="entry name" value="TRNA1(VAL) (ADENINE(37)-N6)-METHYLTRANSFERASE"/>
    <property type="match status" value="1"/>
</dbReference>
<dbReference type="AlphaFoldDB" id="A0A1G7B4N4"/>
<dbReference type="CDD" id="cd02440">
    <property type="entry name" value="AdoMet_MTases"/>
    <property type="match status" value="1"/>
</dbReference>
<dbReference type="InterPro" id="IPR029063">
    <property type="entry name" value="SAM-dependent_MTases_sf"/>
</dbReference>
<keyword evidence="3" id="KW-0489">Methyltransferase</keyword>
<dbReference type="STRING" id="69960.SAMN05421720_104237"/>
<dbReference type="InterPro" id="IPR050210">
    <property type="entry name" value="tRNA_Adenine-N(6)_MTase"/>
</dbReference>
<protein>
    <submittedName>
        <fullName evidence="3">tRNA1(Val) A37 N6-methylase TrmN6</fullName>
    </submittedName>
</protein>
<dbReference type="GO" id="GO:0032259">
    <property type="term" value="P:methylation"/>
    <property type="evidence" value="ECO:0007669"/>
    <property type="project" value="UniProtKB-KW"/>
</dbReference>
<evidence type="ECO:0000313" key="4">
    <source>
        <dbReference type="Proteomes" id="UP000199412"/>
    </source>
</evidence>
<accession>A0A1G7B4N4</accession>
<dbReference type="SUPFAM" id="SSF53335">
    <property type="entry name" value="S-adenosyl-L-methionine-dependent methyltransferases"/>
    <property type="match status" value="1"/>
</dbReference>
<keyword evidence="4" id="KW-1185">Reference proteome</keyword>
<feature type="region of interest" description="Disordered" evidence="1">
    <location>
        <begin position="107"/>
        <end position="141"/>
    </location>
</feature>
<dbReference type="InterPro" id="IPR002052">
    <property type="entry name" value="DNA_methylase_N6_adenine_CS"/>
</dbReference>
<dbReference type="GO" id="GO:0008168">
    <property type="term" value="F:methyltransferase activity"/>
    <property type="evidence" value="ECO:0007669"/>
    <property type="project" value="UniProtKB-KW"/>
</dbReference>
<name>A0A1G7B4N4_9PROT</name>
<dbReference type="Proteomes" id="UP000199412">
    <property type="component" value="Unassembled WGS sequence"/>
</dbReference>
<proteinExistence type="predicted"/>
<dbReference type="InterPro" id="IPR041698">
    <property type="entry name" value="Methyltransf_25"/>
</dbReference>
<sequence>MSGEAEETSILGGRVRLLQPARGYRVAMDPVLLAAAVPLGGPGRVTRVLDAGLGTGAAALCLLARASAEVRVTGLEIDAGMAALATRSAALNGMTERLPVSVGDLMDPPHAATSEPFDAVLTNPPYHESGTPPPNPGRAGAHAATVPLARWIGACLDRLRPKGRLVVIHRADCLDTLLAALAGRAGAAEILPLWPGPDRDGIARPARRVIVRARRDVRGAATLWPGLVLHTPDGGHTAAAERVLRHGEALDAAMAGQRAGPDGVVAG</sequence>
<evidence type="ECO:0000313" key="3">
    <source>
        <dbReference type="EMBL" id="SDE22074.1"/>
    </source>
</evidence>
<organism evidence="3 4">
    <name type="scientific">Rhodospira trueperi</name>
    <dbReference type="NCBI Taxonomy" id="69960"/>
    <lineage>
        <taxon>Bacteria</taxon>
        <taxon>Pseudomonadati</taxon>
        <taxon>Pseudomonadota</taxon>
        <taxon>Alphaproteobacteria</taxon>
        <taxon>Rhodospirillales</taxon>
        <taxon>Rhodospirillaceae</taxon>
        <taxon>Rhodospira</taxon>
    </lineage>
</organism>
<evidence type="ECO:0000259" key="2">
    <source>
        <dbReference type="Pfam" id="PF13649"/>
    </source>
</evidence>
<feature type="domain" description="Methyltransferase" evidence="2">
    <location>
        <begin position="48"/>
        <end position="123"/>
    </location>
</feature>
<keyword evidence="3" id="KW-0808">Transferase</keyword>
<reference evidence="3 4" key="1">
    <citation type="submission" date="2016-10" db="EMBL/GenBank/DDBJ databases">
        <authorList>
            <person name="de Groot N.N."/>
        </authorList>
    </citation>
    <scope>NUCLEOTIDE SEQUENCE [LARGE SCALE GENOMIC DNA]</scope>
    <source>
        <strain evidence="3 4">ATCC 700224</strain>
    </source>
</reference>